<dbReference type="SMART" id="SM00530">
    <property type="entry name" value="HTH_XRE"/>
    <property type="match status" value="1"/>
</dbReference>
<dbReference type="Gene3D" id="1.10.260.40">
    <property type="entry name" value="lambda repressor-like DNA-binding domains"/>
    <property type="match status" value="1"/>
</dbReference>
<dbReference type="InterPro" id="IPR001387">
    <property type="entry name" value="Cro/C1-type_HTH"/>
</dbReference>
<reference evidence="2 3" key="1">
    <citation type="journal article" date="2019" name="ISME J.">
        <title>Genome analyses of uncultured TG2/ZB3 bacteria in 'Margulisbacteria' specifically attached to ectosymbiotic spirochetes of protists in the termite gut.</title>
        <authorList>
            <person name="Utami Y.D."/>
            <person name="Kuwahara H."/>
            <person name="Igai K."/>
            <person name="Murakami T."/>
            <person name="Sugaya K."/>
            <person name="Morikawa T."/>
            <person name="Nagura Y."/>
            <person name="Yuki M."/>
            <person name="Deevong P."/>
            <person name="Inoue T."/>
            <person name="Kihara K."/>
            <person name="Lo N."/>
            <person name="Yamada A."/>
            <person name="Ohkuma M."/>
            <person name="Hongoh Y."/>
        </authorList>
    </citation>
    <scope>NUCLEOTIDE SEQUENCE [LARGE SCALE GENOMIC DNA]</scope>
    <source>
        <strain evidence="2">NkOx7-01</strain>
    </source>
</reference>
<dbReference type="PROSITE" id="PS50943">
    <property type="entry name" value="HTH_CROC1"/>
    <property type="match status" value="1"/>
</dbReference>
<organism evidence="2 3">
    <name type="scientific">Termititenax aidoneus</name>
    <dbReference type="NCBI Taxonomy" id="2218524"/>
    <lineage>
        <taxon>Bacteria</taxon>
        <taxon>Bacillati</taxon>
        <taxon>Candidatus Margulisiibacteriota</taxon>
        <taxon>Candidatus Termititenacia</taxon>
        <taxon>Candidatus Termititenacales</taxon>
        <taxon>Candidatus Termititenacaceae</taxon>
        <taxon>Candidatus Termititenax</taxon>
    </lineage>
</organism>
<proteinExistence type="predicted"/>
<gene>
    <name evidence="2" type="ORF">NO1_1042</name>
</gene>
<dbReference type="SUPFAM" id="SSF47413">
    <property type="entry name" value="lambda repressor-like DNA-binding domains"/>
    <property type="match status" value="1"/>
</dbReference>
<comment type="caution">
    <text evidence="2">The sequence shown here is derived from an EMBL/GenBank/DDBJ whole genome shotgun (WGS) entry which is preliminary data.</text>
</comment>
<evidence type="ECO:0000259" key="1">
    <source>
        <dbReference type="PROSITE" id="PS50943"/>
    </source>
</evidence>
<dbReference type="EMBL" id="BGZN01000018">
    <property type="protein sequence ID" value="GBR73730.1"/>
    <property type="molecule type" value="Genomic_DNA"/>
</dbReference>
<dbReference type="CDD" id="cd00093">
    <property type="entry name" value="HTH_XRE"/>
    <property type="match status" value="1"/>
</dbReference>
<protein>
    <submittedName>
        <fullName evidence="2">Helix-turn-helix XRE-family transcriptional regulators</fullName>
    </submittedName>
</protein>
<name>A0A388TBF7_TERA1</name>
<evidence type="ECO:0000313" key="2">
    <source>
        <dbReference type="EMBL" id="GBR73730.1"/>
    </source>
</evidence>
<dbReference type="InterPro" id="IPR010982">
    <property type="entry name" value="Lambda_DNA-bd_dom_sf"/>
</dbReference>
<sequence length="107" mass="12390">MNLRKIFINNLRRIRKGAGFSQLRLAELCDTSLSYIGRIEIGVCFPSIDMIEKIAQALKIRPYHLFLDEQNVNGKLKPLYWKPALPEFIKKEVLAKLNAAVQTVRKY</sequence>
<keyword evidence="3" id="KW-1185">Reference proteome</keyword>
<dbReference type="Pfam" id="PF01381">
    <property type="entry name" value="HTH_3"/>
    <property type="match status" value="1"/>
</dbReference>
<accession>A0A388TBF7</accession>
<evidence type="ECO:0000313" key="3">
    <source>
        <dbReference type="Proteomes" id="UP000269352"/>
    </source>
</evidence>
<feature type="domain" description="HTH cro/C1-type" evidence="1">
    <location>
        <begin position="11"/>
        <end position="65"/>
    </location>
</feature>
<dbReference type="AlphaFoldDB" id="A0A388TBF7"/>
<dbReference type="GO" id="GO:0003677">
    <property type="term" value="F:DNA binding"/>
    <property type="evidence" value="ECO:0007669"/>
    <property type="project" value="InterPro"/>
</dbReference>
<dbReference type="Proteomes" id="UP000269352">
    <property type="component" value="Unassembled WGS sequence"/>
</dbReference>